<dbReference type="InterPro" id="IPR050210">
    <property type="entry name" value="tRNA_Adenine-N(6)_MTase"/>
</dbReference>
<dbReference type="PROSITE" id="PS00092">
    <property type="entry name" value="N6_MTASE"/>
    <property type="match status" value="1"/>
</dbReference>
<dbReference type="AlphaFoldDB" id="A0A4S8HV40"/>
<feature type="domain" description="Methyltransferase small" evidence="4">
    <location>
        <begin position="75"/>
        <end position="170"/>
    </location>
</feature>
<evidence type="ECO:0000313" key="6">
    <source>
        <dbReference type="Proteomes" id="UP000306918"/>
    </source>
</evidence>
<dbReference type="GO" id="GO:0008757">
    <property type="term" value="F:S-adenosylmethionine-dependent methyltransferase activity"/>
    <property type="evidence" value="ECO:0007669"/>
    <property type="project" value="UniProtKB-ARBA"/>
</dbReference>
<protein>
    <submittedName>
        <fullName evidence="5">Methyltransferase domain-containing protein</fullName>
    </submittedName>
</protein>
<dbReference type="GO" id="GO:0008170">
    <property type="term" value="F:N-methyltransferase activity"/>
    <property type="evidence" value="ECO:0007669"/>
    <property type="project" value="UniProtKB-ARBA"/>
</dbReference>
<dbReference type="PANTHER" id="PTHR47739">
    <property type="entry name" value="TRNA1(VAL) (ADENINE(37)-N6)-METHYLTRANSFERASE"/>
    <property type="match status" value="1"/>
</dbReference>
<keyword evidence="2" id="KW-0949">S-adenosyl-L-methionine</keyword>
<accession>A0A4S8HV40</accession>
<keyword evidence="5" id="KW-0808">Transferase</keyword>
<dbReference type="GO" id="GO:0003676">
    <property type="term" value="F:nucleic acid binding"/>
    <property type="evidence" value="ECO:0007669"/>
    <property type="project" value="InterPro"/>
</dbReference>
<evidence type="ECO:0000256" key="3">
    <source>
        <dbReference type="SAM" id="MobiDB-lite"/>
    </source>
</evidence>
<dbReference type="PANTHER" id="PTHR47739:SF1">
    <property type="entry name" value="TRNA1(VAL) (ADENINE(37)-N6)-METHYLTRANSFERASE"/>
    <property type="match status" value="1"/>
</dbReference>
<dbReference type="InterPro" id="IPR029063">
    <property type="entry name" value="SAM-dependent_MTases_sf"/>
</dbReference>
<organism evidence="5 6">
    <name type="scientific">Niastella caeni</name>
    <dbReference type="NCBI Taxonomy" id="2569763"/>
    <lineage>
        <taxon>Bacteria</taxon>
        <taxon>Pseudomonadati</taxon>
        <taxon>Bacteroidota</taxon>
        <taxon>Chitinophagia</taxon>
        <taxon>Chitinophagales</taxon>
        <taxon>Chitinophagaceae</taxon>
        <taxon>Niastella</taxon>
    </lineage>
</organism>
<reference evidence="5 6" key="1">
    <citation type="submission" date="2019-04" db="EMBL/GenBank/DDBJ databases">
        <title>Niastella caeni sp. nov., isolated from activated sludge.</title>
        <authorList>
            <person name="Sheng M."/>
        </authorList>
    </citation>
    <scope>NUCLEOTIDE SEQUENCE [LARGE SCALE GENOMIC DNA]</scope>
    <source>
        <strain evidence="5 6">HX-2-15</strain>
    </source>
</reference>
<feature type="compositionally biased region" description="Polar residues" evidence="3">
    <location>
        <begin position="21"/>
        <end position="30"/>
    </location>
</feature>
<feature type="compositionally biased region" description="Basic and acidic residues" evidence="3">
    <location>
        <begin position="11"/>
        <end position="20"/>
    </location>
</feature>
<dbReference type="GO" id="GO:0032259">
    <property type="term" value="P:methylation"/>
    <property type="evidence" value="ECO:0007669"/>
    <property type="project" value="UniProtKB-KW"/>
</dbReference>
<evidence type="ECO:0000313" key="5">
    <source>
        <dbReference type="EMBL" id="THU39477.1"/>
    </source>
</evidence>
<keyword evidence="1 5" id="KW-0489">Methyltransferase</keyword>
<dbReference type="CDD" id="cd02440">
    <property type="entry name" value="AdoMet_MTases"/>
    <property type="match status" value="1"/>
</dbReference>
<dbReference type="Gene3D" id="3.40.50.150">
    <property type="entry name" value="Vaccinia Virus protein VP39"/>
    <property type="match status" value="1"/>
</dbReference>
<proteinExistence type="predicted"/>
<sequence>MVPGFASMRQVADKNDRPNEKPQTINNKPQTTNRFMANSYFQFKQFTIHQDQCAMKVCTDACTLGAWFAAKIPQYSTVLDIGSGTGLLMMMLAQRAEAEIHGIEIDLGAFKQLKENIGQNGWKERLKAFPGDARSFRFPLKYDFIISNPPFFEDDLQSASEGEQIAKHSKLLTLDELLPVISNNLQPHGSFGILLPYHRWEYFNNLAAYHNFSLIEKLFIKQSPRHSFFRAILHYCRTPDHFAPTFELTIQQEDGSYTPEFVELLKDYYLYL</sequence>
<feature type="region of interest" description="Disordered" evidence="3">
    <location>
        <begin position="1"/>
        <end position="30"/>
    </location>
</feature>
<dbReference type="InterPro" id="IPR007848">
    <property type="entry name" value="Small_mtfrase_dom"/>
</dbReference>
<comment type="caution">
    <text evidence="5">The sequence shown here is derived from an EMBL/GenBank/DDBJ whole genome shotgun (WGS) entry which is preliminary data.</text>
</comment>
<dbReference type="OrthoDB" id="5383291at2"/>
<gene>
    <name evidence="5" type="ORF">FAM09_13315</name>
</gene>
<evidence type="ECO:0000256" key="1">
    <source>
        <dbReference type="ARBA" id="ARBA00022603"/>
    </source>
</evidence>
<keyword evidence="6" id="KW-1185">Reference proteome</keyword>
<evidence type="ECO:0000256" key="2">
    <source>
        <dbReference type="ARBA" id="ARBA00022691"/>
    </source>
</evidence>
<dbReference type="EMBL" id="STFF01000003">
    <property type="protein sequence ID" value="THU39477.1"/>
    <property type="molecule type" value="Genomic_DNA"/>
</dbReference>
<dbReference type="SUPFAM" id="SSF53335">
    <property type="entry name" value="S-adenosyl-L-methionine-dependent methyltransferases"/>
    <property type="match status" value="1"/>
</dbReference>
<evidence type="ECO:0000259" key="4">
    <source>
        <dbReference type="Pfam" id="PF05175"/>
    </source>
</evidence>
<dbReference type="Proteomes" id="UP000306918">
    <property type="component" value="Unassembled WGS sequence"/>
</dbReference>
<dbReference type="InterPro" id="IPR002052">
    <property type="entry name" value="DNA_methylase_N6_adenine_CS"/>
</dbReference>
<dbReference type="Pfam" id="PF05175">
    <property type="entry name" value="MTS"/>
    <property type="match status" value="1"/>
</dbReference>
<name>A0A4S8HV40_9BACT</name>